<dbReference type="GO" id="GO:0003677">
    <property type="term" value="F:DNA binding"/>
    <property type="evidence" value="ECO:0007669"/>
    <property type="project" value="UniProtKB-UniRule"/>
</dbReference>
<dbReference type="InterPro" id="IPR041467">
    <property type="entry name" value="Sco4008_C"/>
</dbReference>
<dbReference type="Gene3D" id="1.10.357.10">
    <property type="entry name" value="Tetracycline Repressor, domain 2"/>
    <property type="match status" value="1"/>
</dbReference>
<keyword evidence="1 2" id="KW-0238">DNA-binding</keyword>
<feature type="DNA-binding region" description="H-T-H motif" evidence="2">
    <location>
        <begin position="29"/>
        <end position="48"/>
    </location>
</feature>
<dbReference type="InterPro" id="IPR001647">
    <property type="entry name" value="HTH_TetR"/>
</dbReference>
<dbReference type="Pfam" id="PF17926">
    <property type="entry name" value="TetR_C_21"/>
    <property type="match status" value="1"/>
</dbReference>
<comment type="caution">
    <text evidence="5">The sequence shown here is derived from an EMBL/GenBank/DDBJ whole genome shotgun (WGS) entry which is preliminary data.</text>
</comment>
<dbReference type="InterPro" id="IPR050109">
    <property type="entry name" value="HTH-type_TetR-like_transc_reg"/>
</dbReference>
<evidence type="ECO:0000313" key="5">
    <source>
        <dbReference type="EMBL" id="TDN46549.1"/>
    </source>
</evidence>
<dbReference type="PANTHER" id="PTHR30328:SF54">
    <property type="entry name" value="HTH-TYPE TRANSCRIPTIONAL REPRESSOR SCO4008"/>
    <property type="match status" value="1"/>
</dbReference>
<gene>
    <name evidence="5" type="ORF">EDF64_101415</name>
</gene>
<accession>A0A4R6DQ29</accession>
<feature type="domain" description="HTH tetR-type" evidence="4">
    <location>
        <begin position="6"/>
        <end position="66"/>
    </location>
</feature>
<dbReference type="SUPFAM" id="SSF46689">
    <property type="entry name" value="Homeodomain-like"/>
    <property type="match status" value="1"/>
</dbReference>
<feature type="region of interest" description="Disordered" evidence="3">
    <location>
        <begin position="205"/>
        <end position="224"/>
    </location>
</feature>
<dbReference type="EMBL" id="SNVW01000001">
    <property type="protein sequence ID" value="TDN46549.1"/>
    <property type="molecule type" value="Genomic_DNA"/>
</dbReference>
<dbReference type="AlphaFoldDB" id="A0A4R6DQ29"/>
<protein>
    <submittedName>
        <fullName evidence="5">TetR family transcriptional regulator</fullName>
    </submittedName>
</protein>
<dbReference type="SUPFAM" id="SSF48498">
    <property type="entry name" value="Tetracyclin repressor-like, C-terminal domain"/>
    <property type="match status" value="1"/>
</dbReference>
<sequence length="224" mass="23682">MPRDADATRARLLTAARDEFAAVGIAGARVDRIAAAAASNKAQIYHYFGSKDGLFDAVFDAMVAETLDEVTIDADDLPEYAGRLHDSYARRPWVQRLATWYRLERGDAEQPIDAVVRSNAAKLRAIEDAQDAGRLPATFTAAELLGIVIHTAALWSGATPEYARLTDEVGAARRRAVVVAAVDAVVRAEAARGVGVGGDVGDGVGGDVGDGVGGRSAHTRRNRA</sequence>
<proteinExistence type="predicted"/>
<name>A0A4R6DQ29_9MICO</name>
<dbReference type="GO" id="GO:0006355">
    <property type="term" value="P:regulation of DNA-templated transcription"/>
    <property type="evidence" value="ECO:0007669"/>
    <property type="project" value="UniProtKB-ARBA"/>
</dbReference>
<evidence type="ECO:0000256" key="1">
    <source>
        <dbReference type="ARBA" id="ARBA00023125"/>
    </source>
</evidence>
<dbReference type="InterPro" id="IPR009057">
    <property type="entry name" value="Homeodomain-like_sf"/>
</dbReference>
<organism evidence="5 6">
    <name type="scientific">Curtobacterium flaccumfaciens</name>
    <dbReference type="NCBI Taxonomy" id="2035"/>
    <lineage>
        <taxon>Bacteria</taxon>
        <taxon>Bacillati</taxon>
        <taxon>Actinomycetota</taxon>
        <taxon>Actinomycetes</taxon>
        <taxon>Micrococcales</taxon>
        <taxon>Microbacteriaceae</taxon>
        <taxon>Curtobacterium</taxon>
    </lineage>
</organism>
<feature type="compositionally biased region" description="Gly residues" evidence="3">
    <location>
        <begin position="205"/>
        <end position="214"/>
    </location>
</feature>
<dbReference type="PANTHER" id="PTHR30328">
    <property type="entry name" value="TRANSCRIPTIONAL REPRESSOR"/>
    <property type="match status" value="1"/>
</dbReference>
<dbReference type="PROSITE" id="PS50977">
    <property type="entry name" value="HTH_TETR_2"/>
    <property type="match status" value="1"/>
</dbReference>
<dbReference type="Proteomes" id="UP000295764">
    <property type="component" value="Unassembled WGS sequence"/>
</dbReference>
<evidence type="ECO:0000256" key="2">
    <source>
        <dbReference type="PROSITE-ProRule" id="PRU00335"/>
    </source>
</evidence>
<evidence type="ECO:0000259" key="4">
    <source>
        <dbReference type="PROSITE" id="PS50977"/>
    </source>
</evidence>
<evidence type="ECO:0000256" key="3">
    <source>
        <dbReference type="SAM" id="MobiDB-lite"/>
    </source>
</evidence>
<dbReference type="RefSeq" id="WP_133518573.1">
    <property type="nucleotide sequence ID" value="NZ_SNVW01000001.1"/>
</dbReference>
<dbReference type="InterPro" id="IPR036271">
    <property type="entry name" value="Tet_transcr_reg_TetR-rel_C_sf"/>
</dbReference>
<dbReference type="PRINTS" id="PR00455">
    <property type="entry name" value="HTHTETR"/>
</dbReference>
<dbReference type="Pfam" id="PF00440">
    <property type="entry name" value="TetR_N"/>
    <property type="match status" value="1"/>
</dbReference>
<evidence type="ECO:0000313" key="6">
    <source>
        <dbReference type="Proteomes" id="UP000295764"/>
    </source>
</evidence>
<dbReference type="OrthoDB" id="4726108at2"/>
<reference evidence="5 6" key="1">
    <citation type="submission" date="2019-03" db="EMBL/GenBank/DDBJ databases">
        <title>Genomic analyses of the natural microbiome of Caenorhabditis elegans.</title>
        <authorList>
            <person name="Samuel B."/>
        </authorList>
    </citation>
    <scope>NUCLEOTIDE SEQUENCE [LARGE SCALE GENOMIC DNA]</scope>
    <source>
        <strain evidence="5 6">JUb65</strain>
    </source>
</reference>